<dbReference type="Pfam" id="PF13585">
    <property type="entry name" value="CHU_C"/>
    <property type="match status" value="1"/>
</dbReference>
<dbReference type="NCBIfam" id="TIGR04131">
    <property type="entry name" value="Bac_Flav_CTERM"/>
    <property type="match status" value="1"/>
</dbReference>
<name>A0A934UNH1_9SPHI</name>
<keyword evidence="4" id="KW-1185">Reference proteome</keyword>
<dbReference type="PROSITE" id="PS51125">
    <property type="entry name" value="NHL"/>
    <property type="match status" value="3"/>
</dbReference>
<evidence type="ECO:0000256" key="2">
    <source>
        <dbReference type="PROSITE-ProRule" id="PRU00504"/>
    </source>
</evidence>
<dbReference type="PANTHER" id="PTHR13833:SF71">
    <property type="entry name" value="NHL DOMAIN-CONTAINING PROTEIN"/>
    <property type="match status" value="1"/>
</dbReference>
<evidence type="ECO:0000256" key="1">
    <source>
        <dbReference type="ARBA" id="ARBA00022737"/>
    </source>
</evidence>
<reference evidence="3" key="1">
    <citation type="submission" date="2020-12" db="EMBL/GenBank/DDBJ databases">
        <title>Bacterial novel species Mucilaginibacter sp. SD-g isolated from soil.</title>
        <authorList>
            <person name="Jung H.-Y."/>
        </authorList>
    </citation>
    <scope>NUCLEOTIDE SEQUENCE</scope>
    <source>
        <strain evidence="3">SD-g</strain>
    </source>
</reference>
<dbReference type="CDD" id="cd14953">
    <property type="entry name" value="NHL_like_1"/>
    <property type="match status" value="1"/>
</dbReference>
<dbReference type="Proteomes" id="UP000613193">
    <property type="component" value="Unassembled WGS sequence"/>
</dbReference>
<comment type="caution">
    <text evidence="3">The sequence shown here is derived from an EMBL/GenBank/DDBJ whole genome shotgun (WGS) entry which is preliminary data.</text>
</comment>
<dbReference type="Pfam" id="PF01436">
    <property type="entry name" value="NHL"/>
    <property type="match status" value="2"/>
</dbReference>
<dbReference type="Gene3D" id="2.60.40.1080">
    <property type="match status" value="1"/>
</dbReference>
<dbReference type="AlphaFoldDB" id="A0A934UNH1"/>
<dbReference type="Gene3D" id="2.60.40.10">
    <property type="entry name" value="Immunoglobulins"/>
    <property type="match status" value="1"/>
</dbReference>
<proteinExistence type="predicted"/>
<dbReference type="GO" id="GO:0005509">
    <property type="term" value="F:calcium ion binding"/>
    <property type="evidence" value="ECO:0007669"/>
    <property type="project" value="InterPro"/>
</dbReference>
<dbReference type="InterPro" id="IPR015919">
    <property type="entry name" value="Cadherin-like_sf"/>
</dbReference>
<evidence type="ECO:0000313" key="3">
    <source>
        <dbReference type="EMBL" id="MBK0379896.1"/>
    </source>
</evidence>
<dbReference type="SUPFAM" id="SSF49373">
    <property type="entry name" value="Invasin/intimin cell-adhesion fragments"/>
    <property type="match status" value="1"/>
</dbReference>
<dbReference type="InterPro" id="IPR011042">
    <property type="entry name" value="6-blade_b-propeller_TolB-like"/>
</dbReference>
<feature type="repeat" description="NHL" evidence="2">
    <location>
        <begin position="850"/>
        <end position="885"/>
    </location>
</feature>
<gene>
    <name evidence="3" type="ORF">I5M19_11285</name>
</gene>
<accession>A0A934UNH1</accession>
<dbReference type="InterPro" id="IPR008964">
    <property type="entry name" value="Invasin/intimin_cell_adhesion"/>
</dbReference>
<sequence length="1278" mass="134415">MRSVLHYMLLVIVLSTIRMGYAQAPRFRDPSPQVYTINTPITPLAPDNRGGSVPPTIFGQVTTFAGNGTTGFVNANGRNASFNTPRDVKIDAAGNLYVADAGNNAIRKITPDGTVSTFAGNGTAGYADGLGNTAQFSRPTGMTIDPDGNLFVVDQGNQLIRKISPLGLVRIYAGVPGTRGITNNTFDNPISISINNAGLLYVTDFNNLRIREVHDGYITAFAGGGPSGNLPSNGTGPQASFSSLWGIAIAPDNNFYVTDSHYIRKLTPTPIVSTFAGQPLPSAYDGFGTSATFTSPKGLIFDQAQTGFVADAGNQLIRRIDANSFISKIAGGTRGSADGIGAGASFNDPSGVCFDNNGNLYVADAGNNLIRKISYTGYSISPALPPGLNFDATTGIISGTPTLASPATNYTIAGYNLYGKSVYTVNIQVNEASRTPQTITFGPLPQKKQTDPDFEPGAYSNTNLPITYTTSDISVASIADGKIHIVGPGTVTIYADQKGDINHSDAPTVSQVLVVTAVPPDLKYPTITPKTGQILLPLDGTGNYTVKVSDVATVTGETDLPEPIVKLKDSTFSCIDIGPQVITVSAGYGPDPIDPLTAQFNYPSNITYDAFGNLYISDLGNYRVRKIAPNGKVSTLAGSGAPGDADGKSQEARFSRDLLSIATDSHGNVYVCDVANFKVKKITPAGDVSTFAYEELKFFTSEQAFEAKSIAIDKNDNIFVADNNIIIKVSPDGSSATLFAGSGRFDTADGTGSGASFNGITGLFFGADGILYVSSSDQQYVNTIRKVTPAGVVTTLFRRTDPLLRFTRLVVDSKGNIFVGSEQTEIYKITPDGTFSIFAGGVAGYADGTGTAAKLYNPAGITIDPSDNLYIADMNNHRIRKITPTGVVTTIAGSGEAGYLDNTDKTNTASKDVNIIITSPITITKTYAAAIIPYIDACPAVVPDYTVDATAKSACSTNFHYTQSPAAGTVINNGQTVAVTLTANDDLSIYDMASVTFNVTAIKLPTPIVKVTPESPASCAGASITFTAAAQNPGNNPTYEWSVNGVNVYTGGPQFMSNTLANNDQITCIVVNNDGCAPLPSAPSAPVTLTVSEVTDASVNISASITDAICPGTPIDFTATTPNSAISGTTITYQWKVNGINAGHNSATFSSSTLSNGDNVTCTITANGNCLANPTVESNTITISVLTNSECAIVIPNTFTPNNDGINDYWQIPILQSYPKSTVYIYNRYGKLIYQSVGYSKPWDGNYLGKALPAGTYYYVIDTHIRNNVISGSVTILR</sequence>
<dbReference type="Pfam" id="PF05345">
    <property type="entry name" value="He_PIG"/>
    <property type="match status" value="1"/>
</dbReference>
<protein>
    <submittedName>
        <fullName evidence="3">Gliding motility-associated C-terminal domain-containing protein</fullName>
    </submittedName>
</protein>
<evidence type="ECO:0000313" key="4">
    <source>
        <dbReference type="Proteomes" id="UP000613193"/>
    </source>
</evidence>
<dbReference type="EMBL" id="JAEHFW010000002">
    <property type="protein sequence ID" value="MBK0379896.1"/>
    <property type="molecule type" value="Genomic_DNA"/>
</dbReference>
<dbReference type="Gene3D" id="2.120.10.30">
    <property type="entry name" value="TolB, C-terminal domain"/>
    <property type="match status" value="6"/>
</dbReference>
<dbReference type="InterPro" id="IPR013783">
    <property type="entry name" value="Ig-like_fold"/>
</dbReference>
<dbReference type="GO" id="GO:0016020">
    <property type="term" value="C:membrane"/>
    <property type="evidence" value="ECO:0007669"/>
    <property type="project" value="InterPro"/>
</dbReference>
<dbReference type="SUPFAM" id="SSF49313">
    <property type="entry name" value="Cadherin-like"/>
    <property type="match status" value="1"/>
</dbReference>
<feature type="repeat" description="NHL" evidence="2">
    <location>
        <begin position="340"/>
        <end position="376"/>
    </location>
</feature>
<dbReference type="PANTHER" id="PTHR13833">
    <property type="match status" value="1"/>
</dbReference>
<keyword evidence="1" id="KW-0677">Repeat</keyword>
<dbReference type="InterPro" id="IPR026341">
    <property type="entry name" value="T9SS_type_B"/>
</dbReference>
<dbReference type="InterPro" id="IPR001258">
    <property type="entry name" value="NHL_repeat"/>
</dbReference>
<organism evidence="3 4">
    <name type="scientific">Mucilaginibacter segetis</name>
    <dbReference type="NCBI Taxonomy" id="2793071"/>
    <lineage>
        <taxon>Bacteria</taxon>
        <taxon>Pseudomonadati</taxon>
        <taxon>Bacteroidota</taxon>
        <taxon>Sphingobacteriia</taxon>
        <taxon>Sphingobacteriales</taxon>
        <taxon>Sphingobacteriaceae</taxon>
        <taxon>Mucilaginibacter</taxon>
    </lineage>
</organism>
<feature type="repeat" description="NHL" evidence="2">
    <location>
        <begin position="77"/>
        <end position="112"/>
    </location>
</feature>
<dbReference type="SUPFAM" id="SSF101898">
    <property type="entry name" value="NHL repeat"/>
    <property type="match status" value="2"/>
</dbReference>